<evidence type="ECO:0000313" key="2">
    <source>
        <dbReference type="EMBL" id="WZB88125.1"/>
    </source>
</evidence>
<dbReference type="Pfam" id="PF13414">
    <property type="entry name" value="TPR_11"/>
    <property type="match status" value="1"/>
</dbReference>
<evidence type="ECO:0000256" key="1">
    <source>
        <dbReference type="PROSITE-ProRule" id="PRU00339"/>
    </source>
</evidence>
<dbReference type="InterPro" id="IPR011990">
    <property type="entry name" value="TPR-like_helical_dom_sf"/>
</dbReference>
<dbReference type="EMBL" id="CP150886">
    <property type="protein sequence ID" value="WZB88125.1"/>
    <property type="molecule type" value="Genomic_DNA"/>
</dbReference>
<dbReference type="PROSITE" id="PS50005">
    <property type="entry name" value="TPR"/>
    <property type="match status" value="1"/>
</dbReference>
<reference evidence="2 3" key="1">
    <citation type="submission" date="2024-04" db="EMBL/GenBank/DDBJ databases">
        <title>Okeanomitos corallinicola gen. &amp; sp. nov. (Nostocales, Cyanobacteria), a new toxic marine heterocyst-forming cyanobacterium from a coral reef.</title>
        <authorList>
            <person name="Li H."/>
            <person name="Li R."/>
            <person name="Kang J."/>
            <person name="Hii K.S."/>
            <person name="Mohamed H.F."/>
            <person name="Xu X."/>
            <person name="Luo Z."/>
        </authorList>
    </citation>
    <scope>NUCLEOTIDE SEQUENCE [LARGE SCALE GENOMIC DNA]</scope>
    <source>
        <strain evidence="2 3">TIOX110</strain>
    </source>
</reference>
<accession>A0ABZ2UUT2</accession>
<feature type="repeat" description="TPR" evidence="1">
    <location>
        <begin position="15"/>
        <end position="48"/>
    </location>
</feature>
<dbReference type="Gene3D" id="1.25.40.10">
    <property type="entry name" value="Tetratricopeptide repeat domain"/>
    <property type="match status" value="1"/>
</dbReference>
<organism evidence="2 3">
    <name type="scientific">Okeanomitos corallinicola TIOX110</name>
    <dbReference type="NCBI Taxonomy" id="3133117"/>
    <lineage>
        <taxon>Bacteria</taxon>
        <taxon>Bacillati</taxon>
        <taxon>Cyanobacteriota</taxon>
        <taxon>Cyanophyceae</taxon>
        <taxon>Nostocales</taxon>
        <taxon>Aphanizomenonaceae</taxon>
        <taxon>Okeanomitos</taxon>
    </lineage>
</organism>
<dbReference type="RefSeq" id="WP_353931034.1">
    <property type="nucleotide sequence ID" value="NZ_CP150886.1"/>
</dbReference>
<dbReference type="InterPro" id="IPR037919">
    <property type="entry name" value="OGT"/>
</dbReference>
<dbReference type="PANTHER" id="PTHR44366">
    <property type="entry name" value="UDP-N-ACETYLGLUCOSAMINE--PEPTIDE N-ACETYLGLUCOSAMINYLTRANSFERASE 110 KDA SUBUNIT"/>
    <property type="match status" value="1"/>
</dbReference>
<protein>
    <submittedName>
        <fullName evidence="2">Tetratricopeptide repeat protein</fullName>
    </submittedName>
</protein>
<gene>
    <name evidence="2" type="ORF">WJM97_22720</name>
</gene>
<sequence>MSDYNQAVAINVNNLAAINNIGFIKYEQGDKEIAIQQWQKAIQINHKSAEATLALAVALYFQGEIQKAYQLAETALKLDKSFADFYCMKKHFWGQTMITDAQKFLSTPRMKVLLSQL</sequence>
<dbReference type="Proteomes" id="UP001483337">
    <property type="component" value="Chromosome"/>
</dbReference>
<name>A0ABZ2UUT2_9CYAN</name>
<dbReference type="SUPFAM" id="SSF48452">
    <property type="entry name" value="TPR-like"/>
    <property type="match status" value="1"/>
</dbReference>
<dbReference type="PANTHER" id="PTHR44366:SF1">
    <property type="entry name" value="UDP-N-ACETYLGLUCOSAMINE--PEPTIDE N-ACETYLGLUCOSAMINYLTRANSFERASE 110 KDA SUBUNIT"/>
    <property type="match status" value="1"/>
</dbReference>
<keyword evidence="3" id="KW-1185">Reference proteome</keyword>
<evidence type="ECO:0000313" key="3">
    <source>
        <dbReference type="Proteomes" id="UP001483337"/>
    </source>
</evidence>
<keyword evidence="1" id="KW-0802">TPR repeat</keyword>
<proteinExistence type="predicted"/>
<dbReference type="InterPro" id="IPR019734">
    <property type="entry name" value="TPR_rpt"/>
</dbReference>
<dbReference type="SMART" id="SM00028">
    <property type="entry name" value="TPR"/>
    <property type="match status" value="2"/>
</dbReference>